<feature type="domain" description="Sulfatase N-terminal" evidence="3">
    <location>
        <begin position="13"/>
        <end position="183"/>
    </location>
</feature>
<sequence length="317" mass="35123">METWQTGRFLRTFDERPAEAPWLAVCSFNAPHFPMAVPAPYDRLIDRDLVELPAALAPGTAGLPREVRESRFAAEFAGLGEDDWREIIAHYLGLCALMDTQVGRILDHLRAAGELERTIVVYTTDHGDMMGAHGLMEKGHELHYEETLRVPLLVRHPGRPPARVRNLVSMVDIAPTLAELAGVPWPARPRDGRSFATMIGDPSAAPTRDHVTAETCLYDGAPEAWGEHTPPSSWDPARDALNASIRTRDMRYIYRSGDEDELYDHRGDPAELRNLAADPAYAQVRAELRSLLGAEIGDVYPQVARELTAPAGRPGPR</sequence>
<evidence type="ECO:0000313" key="4">
    <source>
        <dbReference type="EMBL" id="TDD23125.1"/>
    </source>
</evidence>
<dbReference type="Proteomes" id="UP000294543">
    <property type="component" value="Unassembled WGS sequence"/>
</dbReference>
<evidence type="ECO:0000256" key="2">
    <source>
        <dbReference type="ARBA" id="ARBA00022801"/>
    </source>
</evidence>
<dbReference type="Pfam" id="PF00884">
    <property type="entry name" value="Sulfatase"/>
    <property type="match status" value="1"/>
</dbReference>
<evidence type="ECO:0000256" key="1">
    <source>
        <dbReference type="ARBA" id="ARBA00022723"/>
    </source>
</evidence>
<dbReference type="EMBL" id="SMKP01000020">
    <property type="protein sequence ID" value="TDD23125.1"/>
    <property type="molecule type" value="Genomic_DNA"/>
</dbReference>
<dbReference type="PANTHER" id="PTHR45953:SF1">
    <property type="entry name" value="IDURONATE 2-SULFATASE"/>
    <property type="match status" value="1"/>
</dbReference>
<reference evidence="4 5" key="1">
    <citation type="submission" date="2019-03" db="EMBL/GenBank/DDBJ databases">
        <title>Draft genome sequences of novel Actinobacteria.</title>
        <authorList>
            <person name="Sahin N."/>
            <person name="Ay H."/>
            <person name="Saygin H."/>
        </authorList>
    </citation>
    <scope>NUCLEOTIDE SEQUENCE [LARGE SCALE GENOMIC DNA]</scope>
    <source>
        <strain evidence="4 5">KC712</strain>
    </source>
</reference>
<protein>
    <recommendedName>
        <fullName evidence="3">Sulfatase N-terminal domain-containing protein</fullName>
    </recommendedName>
</protein>
<dbReference type="GO" id="GO:0046872">
    <property type="term" value="F:metal ion binding"/>
    <property type="evidence" value="ECO:0007669"/>
    <property type="project" value="UniProtKB-KW"/>
</dbReference>
<dbReference type="AlphaFoldDB" id="A0A4R4WZB8"/>
<dbReference type="PANTHER" id="PTHR45953">
    <property type="entry name" value="IDURONATE 2-SULFATASE"/>
    <property type="match status" value="1"/>
</dbReference>
<dbReference type="InterPro" id="IPR000917">
    <property type="entry name" value="Sulfatase_N"/>
</dbReference>
<gene>
    <name evidence="4" type="ORF">E1294_09835</name>
</gene>
<dbReference type="Gene3D" id="3.40.720.10">
    <property type="entry name" value="Alkaline Phosphatase, subunit A"/>
    <property type="match status" value="1"/>
</dbReference>
<accession>A0A4R4WZB8</accession>
<comment type="caution">
    <text evidence="4">The sequence shown here is derived from an EMBL/GenBank/DDBJ whole genome shotgun (WGS) entry which is preliminary data.</text>
</comment>
<evidence type="ECO:0000313" key="5">
    <source>
        <dbReference type="Proteomes" id="UP000294543"/>
    </source>
</evidence>
<evidence type="ECO:0000259" key="3">
    <source>
        <dbReference type="Pfam" id="PF00884"/>
    </source>
</evidence>
<dbReference type="OrthoDB" id="9777306at2"/>
<keyword evidence="1" id="KW-0479">Metal-binding</keyword>
<dbReference type="GO" id="GO:0008484">
    <property type="term" value="F:sulfuric ester hydrolase activity"/>
    <property type="evidence" value="ECO:0007669"/>
    <property type="project" value="TreeGrafter"/>
</dbReference>
<dbReference type="SUPFAM" id="SSF53649">
    <property type="entry name" value="Alkaline phosphatase-like"/>
    <property type="match status" value="1"/>
</dbReference>
<keyword evidence="5" id="KW-1185">Reference proteome</keyword>
<proteinExistence type="predicted"/>
<keyword evidence="2" id="KW-0378">Hydrolase</keyword>
<organism evidence="4 5">
    <name type="scientific">Nonomuraea diastatica</name>
    <dbReference type="NCBI Taxonomy" id="1848329"/>
    <lineage>
        <taxon>Bacteria</taxon>
        <taxon>Bacillati</taxon>
        <taxon>Actinomycetota</taxon>
        <taxon>Actinomycetes</taxon>
        <taxon>Streptosporangiales</taxon>
        <taxon>Streptosporangiaceae</taxon>
        <taxon>Nonomuraea</taxon>
    </lineage>
</organism>
<dbReference type="InterPro" id="IPR017850">
    <property type="entry name" value="Alkaline_phosphatase_core_sf"/>
</dbReference>
<dbReference type="GO" id="GO:0005737">
    <property type="term" value="C:cytoplasm"/>
    <property type="evidence" value="ECO:0007669"/>
    <property type="project" value="TreeGrafter"/>
</dbReference>
<name>A0A4R4WZB8_9ACTN</name>